<sequence>MATNESDLWPADLVVDVLSPTMILNEQAEALAKRTQGIVRGEIYPGNAGQFEQLIFDLVAPAVGVRQRILNVRFAHDFPYPVVLLAKPFDFKDDSGWPHAQAAPARNWNLSNDEVYLSRLAHSPAEMRDLLKLVFNAPQTRAMLFSLIARSNEVTGPPQRPGTETKAPIESSPDQLEPTP</sequence>
<gene>
    <name evidence="2" type="ORF">R5W23_003544</name>
</gene>
<dbReference type="EMBL" id="JAXBLV010000207">
    <property type="protein sequence ID" value="MDY3562098.1"/>
    <property type="molecule type" value="Genomic_DNA"/>
</dbReference>
<proteinExistence type="predicted"/>
<name>A0ABU5F3E5_9BACT</name>
<feature type="region of interest" description="Disordered" evidence="1">
    <location>
        <begin position="153"/>
        <end position="180"/>
    </location>
</feature>
<organism evidence="2 3">
    <name type="scientific">Gemmata algarum</name>
    <dbReference type="NCBI Taxonomy" id="2975278"/>
    <lineage>
        <taxon>Bacteria</taxon>
        <taxon>Pseudomonadati</taxon>
        <taxon>Planctomycetota</taxon>
        <taxon>Planctomycetia</taxon>
        <taxon>Gemmatales</taxon>
        <taxon>Gemmataceae</taxon>
        <taxon>Gemmata</taxon>
    </lineage>
</organism>
<dbReference type="Proteomes" id="UP001272242">
    <property type="component" value="Unassembled WGS sequence"/>
</dbReference>
<protein>
    <recommendedName>
        <fullName evidence="4">DUF2589 domain-containing protein</fullName>
    </recommendedName>
</protein>
<dbReference type="RefSeq" id="WP_320688434.1">
    <property type="nucleotide sequence ID" value="NZ_JAXBLV010000207.1"/>
</dbReference>
<reference evidence="3" key="1">
    <citation type="journal article" date="2023" name="Mar. Drugs">
        <title>Gemmata algarum, a Novel Planctomycete Isolated from an Algal Mat, Displays Antimicrobial Activity.</title>
        <authorList>
            <person name="Kumar G."/>
            <person name="Kallscheuer N."/>
            <person name="Kashif M."/>
            <person name="Ahamad S."/>
            <person name="Jagadeeshwari U."/>
            <person name="Pannikurungottu S."/>
            <person name="Haufschild T."/>
            <person name="Kabuu M."/>
            <person name="Sasikala C."/>
            <person name="Jogler C."/>
            <person name="Ramana C."/>
        </authorList>
    </citation>
    <scope>NUCLEOTIDE SEQUENCE [LARGE SCALE GENOMIC DNA]</scope>
    <source>
        <strain evidence="3">JC673</strain>
    </source>
</reference>
<accession>A0ABU5F3E5</accession>
<comment type="caution">
    <text evidence="2">The sequence shown here is derived from an EMBL/GenBank/DDBJ whole genome shotgun (WGS) entry which is preliminary data.</text>
</comment>
<evidence type="ECO:0008006" key="4">
    <source>
        <dbReference type="Google" id="ProtNLM"/>
    </source>
</evidence>
<evidence type="ECO:0000256" key="1">
    <source>
        <dbReference type="SAM" id="MobiDB-lite"/>
    </source>
</evidence>
<keyword evidence="3" id="KW-1185">Reference proteome</keyword>
<evidence type="ECO:0000313" key="2">
    <source>
        <dbReference type="EMBL" id="MDY3562098.1"/>
    </source>
</evidence>
<evidence type="ECO:0000313" key="3">
    <source>
        <dbReference type="Proteomes" id="UP001272242"/>
    </source>
</evidence>